<accession>A0A0J9TKR0</accession>
<dbReference type="InterPro" id="IPR008780">
    <property type="entry name" value="Plasmodium_Vir"/>
</dbReference>
<sequence length="270" mass="32318">MLTNKSEKESYRSLDNLAKDRIVNFHYYSKLENSNLFKFYEKYNGDTDLDSALLSFAKFDEIPKVYNEGIYKKLWNNLYRLSKYTEYFSNIQEKNDKICAYLKFWFYDRILSENVKAVDINTFLARWEEFKKHVFQSNDCPCDFFPIKLKEIKEIKQLYDYMVFHEDLKLEGDIHEKMCNGINLNLLKESIGIYIQKVVECGCDNNSAYCKEFNEYIKKHVNEDLIYSFKDNCEHVDSSEAPEKRDDVEVTRDPIFTQLNDDVYIILILK</sequence>
<dbReference type="Proteomes" id="UP000053776">
    <property type="component" value="Unassembled WGS sequence"/>
</dbReference>
<evidence type="ECO:0000313" key="2">
    <source>
        <dbReference type="Proteomes" id="UP000053776"/>
    </source>
</evidence>
<protein>
    <recommendedName>
        <fullName evidence="3">Variable surface protein Vir21</fullName>
    </recommendedName>
</protein>
<name>A0A0J9TKR0_PLAVI</name>
<organism evidence="1 2">
    <name type="scientific">Plasmodium vivax Mauritania I</name>
    <dbReference type="NCBI Taxonomy" id="1035515"/>
    <lineage>
        <taxon>Eukaryota</taxon>
        <taxon>Sar</taxon>
        <taxon>Alveolata</taxon>
        <taxon>Apicomplexa</taxon>
        <taxon>Aconoidasida</taxon>
        <taxon>Haemosporida</taxon>
        <taxon>Plasmodiidae</taxon>
        <taxon>Plasmodium</taxon>
        <taxon>Plasmodium (Plasmodium)</taxon>
    </lineage>
</organism>
<proteinExistence type="predicted"/>
<reference evidence="1 2" key="1">
    <citation type="submission" date="2011-08" db="EMBL/GenBank/DDBJ databases">
        <title>The Genome Sequence of Plasmodium vivax Mauritania I.</title>
        <authorList>
            <consortium name="The Broad Institute Genome Sequencing Platform"/>
            <consortium name="The Broad Institute Genome Sequencing Center for Infectious Disease"/>
            <person name="Neafsey D."/>
            <person name="Carlton J."/>
            <person name="Barnwell J."/>
            <person name="Collins W."/>
            <person name="Escalante A."/>
            <person name="Mullikin J."/>
            <person name="Saul A."/>
            <person name="Guigo R."/>
            <person name="Camara F."/>
            <person name="Young S.K."/>
            <person name="Zeng Q."/>
            <person name="Gargeya S."/>
            <person name="Fitzgerald M."/>
            <person name="Haas B."/>
            <person name="Abouelleil A."/>
            <person name="Alvarado L."/>
            <person name="Arachchi H.M."/>
            <person name="Berlin A."/>
            <person name="Brown A."/>
            <person name="Chapman S.B."/>
            <person name="Chen Z."/>
            <person name="Dunbar C."/>
            <person name="Freedman E."/>
            <person name="Gearin G."/>
            <person name="Gellesch M."/>
            <person name="Goldberg J."/>
            <person name="Griggs A."/>
            <person name="Gujja S."/>
            <person name="Heiman D."/>
            <person name="Howarth C."/>
            <person name="Larson L."/>
            <person name="Lui A."/>
            <person name="MacDonald P.J.P."/>
            <person name="Montmayeur A."/>
            <person name="Murphy C."/>
            <person name="Neiman D."/>
            <person name="Pearson M."/>
            <person name="Priest M."/>
            <person name="Roberts A."/>
            <person name="Saif S."/>
            <person name="Shea T."/>
            <person name="Shenoy N."/>
            <person name="Sisk P."/>
            <person name="Stolte C."/>
            <person name="Sykes S."/>
            <person name="Wortman J."/>
            <person name="Nusbaum C."/>
            <person name="Birren B."/>
        </authorList>
    </citation>
    <scope>NUCLEOTIDE SEQUENCE [LARGE SCALE GENOMIC DNA]</scope>
    <source>
        <strain evidence="1 2">Mauritania I</strain>
    </source>
</reference>
<dbReference type="EMBL" id="KQ234977">
    <property type="protein sequence ID" value="KMZ95686.1"/>
    <property type="molecule type" value="Genomic_DNA"/>
</dbReference>
<evidence type="ECO:0000313" key="1">
    <source>
        <dbReference type="EMBL" id="KMZ95686.1"/>
    </source>
</evidence>
<dbReference type="AlphaFoldDB" id="A0A0J9TKR0"/>
<evidence type="ECO:0008006" key="3">
    <source>
        <dbReference type="Google" id="ProtNLM"/>
    </source>
</evidence>
<dbReference type="Pfam" id="PF05795">
    <property type="entry name" value="Plasmodium_Vir"/>
    <property type="match status" value="1"/>
</dbReference>
<gene>
    <name evidence="1" type="ORF">PVMG_05830</name>
</gene>